<dbReference type="AlphaFoldDB" id="A8ZU52"/>
<organism evidence="6 7">
    <name type="scientific">Desulfosudis oleivorans (strain DSM 6200 / JCM 39069 / Hxd3)</name>
    <name type="common">Desulfococcus oleovorans</name>
    <dbReference type="NCBI Taxonomy" id="96561"/>
    <lineage>
        <taxon>Bacteria</taxon>
        <taxon>Pseudomonadati</taxon>
        <taxon>Thermodesulfobacteriota</taxon>
        <taxon>Desulfobacteria</taxon>
        <taxon>Desulfobacterales</taxon>
        <taxon>Desulfosudaceae</taxon>
        <taxon>Desulfosudis</taxon>
    </lineage>
</organism>
<dbReference type="CDD" id="cd14014">
    <property type="entry name" value="STKc_PknB_like"/>
    <property type="match status" value="1"/>
</dbReference>
<dbReference type="GO" id="GO:0004674">
    <property type="term" value="F:protein serine/threonine kinase activity"/>
    <property type="evidence" value="ECO:0007669"/>
    <property type="project" value="UniProtKB-KW"/>
</dbReference>
<dbReference type="STRING" id="96561.Dole_0554"/>
<dbReference type="eggNOG" id="COG0515">
    <property type="taxonomic scope" value="Bacteria"/>
</dbReference>
<keyword evidence="2" id="KW-0547">Nucleotide-binding</keyword>
<evidence type="ECO:0000313" key="6">
    <source>
        <dbReference type="EMBL" id="ABW66364.1"/>
    </source>
</evidence>
<keyword evidence="6" id="KW-0723">Serine/threonine-protein kinase</keyword>
<evidence type="ECO:0000256" key="2">
    <source>
        <dbReference type="ARBA" id="ARBA00022741"/>
    </source>
</evidence>
<dbReference type="Pfam" id="PF00069">
    <property type="entry name" value="Pkinase"/>
    <property type="match status" value="1"/>
</dbReference>
<evidence type="ECO:0000256" key="1">
    <source>
        <dbReference type="ARBA" id="ARBA00022679"/>
    </source>
</evidence>
<proteinExistence type="predicted"/>
<feature type="domain" description="Protein kinase" evidence="5">
    <location>
        <begin position="20"/>
        <end position="291"/>
    </location>
</feature>
<sequence length="298" mass="33144">MAKLTEVDLSHLLGREVGTSTLLKELDRGAMAVVFVAFQRTLKRQIAVKILPKSILTPETAALFVQEAEMAAILSHPNIIQVYEVGETDEFLYFTMQLIQGNSLAYHIGRVRDHVIPSKRFLPVSASLDLVRAMLDALDYAHGQDIVHRDVKPSNVLIEPHTQRPILMDFGISKSVREPGAAENTILGTPVNMAPEQILGKEMDNRVDVYGAGVLLFQSLVSNLPLAPHESTRELLKLKLADRMFIRPPSAVNPAVHSDMDEIVVKATAFHPRDRYGSCREFADALKHYAANHLQADR</sequence>
<protein>
    <submittedName>
        <fullName evidence="6">Serine/threonine protein kinase</fullName>
    </submittedName>
</protein>
<dbReference type="OrthoDB" id="9801841at2"/>
<dbReference type="SUPFAM" id="SSF56112">
    <property type="entry name" value="Protein kinase-like (PK-like)"/>
    <property type="match status" value="1"/>
</dbReference>
<dbReference type="HOGENOM" id="CLU_000288_63_44_7"/>
<reference evidence="6 7" key="1">
    <citation type="submission" date="2007-10" db="EMBL/GenBank/DDBJ databases">
        <title>Complete sequence of Desulfococcus oleovorans Hxd3.</title>
        <authorList>
            <consortium name="US DOE Joint Genome Institute"/>
            <person name="Copeland A."/>
            <person name="Lucas S."/>
            <person name="Lapidus A."/>
            <person name="Barry K."/>
            <person name="Glavina del Rio T."/>
            <person name="Dalin E."/>
            <person name="Tice H."/>
            <person name="Pitluck S."/>
            <person name="Kiss H."/>
            <person name="Brettin T."/>
            <person name="Bruce D."/>
            <person name="Detter J.C."/>
            <person name="Han C."/>
            <person name="Schmutz J."/>
            <person name="Larimer F."/>
            <person name="Land M."/>
            <person name="Hauser L."/>
            <person name="Kyrpides N."/>
            <person name="Kim E."/>
            <person name="Wawrik B."/>
            <person name="Richardson P."/>
        </authorList>
    </citation>
    <scope>NUCLEOTIDE SEQUENCE [LARGE SCALE GENOMIC DNA]</scope>
    <source>
        <strain evidence="7">DSM 6200 / JCM 39069 / Hxd3</strain>
    </source>
</reference>
<dbReference type="KEGG" id="dol:Dole_0554"/>
<evidence type="ECO:0000256" key="3">
    <source>
        <dbReference type="ARBA" id="ARBA00022777"/>
    </source>
</evidence>
<dbReference type="RefSeq" id="WP_012173983.1">
    <property type="nucleotide sequence ID" value="NC_009943.1"/>
</dbReference>
<dbReference type="Gene3D" id="1.10.510.10">
    <property type="entry name" value="Transferase(Phosphotransferase) domain 1"/>
    <property type="match status" value="1"/>
</dbReference>
<dbReference type="InterPro" id="IPR000719">
    <property type="entry name" value="Prot_kinase_dom"/>
</dbReference>
<dbReference type="PROSITE" id="PS50011">
    <property type="entry name" value="PROTEIN_KINASE_DOM"/>
    <property type="match status" value="1"/>
</dbReference>
<dbReference type="SMART" id="SM00220">
    <property type="entry name" value="S_TKc"/>
    <property type="match status" value="1"/>
</dbReference>
<keyword evidence="4" id="KW-0067">ATP-binding</keyword>
<dbReference type="EMBL" id="CP000859">
    <property type="protein sequence ID" value="ABW66364.1"/>
    <property type="molecule type" value="Genomic_DNA"/>
</dbReference>
<evidence type="ECO:0000313" key="7">
    <source>
        <dbReference type="Proteomes" id="UP000008561"/>
    </source>
</evidence>
<keyword evidence="3 6" id="KW-0418">Kinase</keyword>
<dbReference type="Proteomes" id="UP000008561">
    <property type="component" value="Chromosome"/>
</dbReference>
<name>A8ZU52_DESOH</name>
<keyword evidence="7" id="KW-1185">Reference proteome</keyword>
<gene>
    <name evidence="6" type="ordered locus">Dole_0554</name>
</gene>
<dbReference type="Gene3D" id="3.30.200.20">
    <property type="entry name" value="Phosphorylase Kinase, domain 1"/>
    <property type="match status" value="1"/>
</dbReference>
<evidence type="ECO:0000259" key="5">
    <source>
        <dbReference type="PROSITE" id="PS50011"/>
    </source>
</evidence>
<dbReference type="InterPro" id="IPR008271">
    <property type="entry name" value="Ser/Thr_kinase_AS"/>
</dbReference>
<dbReference type="PROSITE" id="PS00108">
    <property type="entry name" value="PROTEIN_KINASE_ST"/>
    <property type="match status" value="1"/>
</dbReference>
<accession>A8ZU52</accession>
<dbReference type="InterPro" id="IPR011009">
    <property type="entry name" value="Kinase-like_dom_sf"/>
</dbReference>
<dbReference type="GO" id="GO:0005524">
    <property type="term" value="F:ATP binding"/>
    <property type="evidence" value="ECO:0007669"/>
    <property type="project" value="UniProtKB-KW"/>
</dbReference>
<keyword evidence="1" id="KW-0808">Transferase</keyword>
<evidence type="ECO:0000256" key="4">
    <source>
        <dbReference type="ARBA" id="ARBA00022840"/>
    </source>
</evidence>
<dbReference type="PANTHER" id="PTHR43289:SF34">
    <property type="entry name" value="SERINE_THREONINE-PROTEIN KINASE YBDM-RELATED"/>
    <property type="match status" value="1"/>
</dbReference>
<dbReference type="PANTHER" id="PTHR43289">
    <property type="entry name" value="MITOGEN-ACTIVATED PROTEIN KINASE KINASE KINASE 20-RELATED"/>
    <property type="match status" value="1"/>
</dbReference>